<sequence>MRLLPREQDKLLLANLGFLAQKRLARGLKLNRSEAIALIAFQLQEFIRDGKHSVAELMQLGKEMLGRRHVLDGVERAIHDVQVEGTFPVSRVMLSRTGMSLRYGKHPAKRMLSSSSLSTFLVTVHDPVCSESGNLTNALYGSFLPIPSDDLFPIPTRYMTPEELPGAVVCLKKPIKINEGRQKWKVKVVNEGDRPIQVGSHFPFLETNRSLSFDRILAFHQKLRLDIPAGTAVRFEPGERKTVSLVQIGGKQLISGGSGLAIATRGKFADEGEVIVKKMLEEGGFAISGVGEGKEESTETVMDREVYASMYGPTTGDRVRLGDTSLWIEVEKDYTVYGDECKFGGGKTLRDGMGQASNRSDAEVLDLIITNALIIDWAGIYKADIGVKNGIITGIGKGGNPDMMDGVTDGMIVGSSTEVIAGEKMIITAGGIDAHVHYICVDLWREALASGVTTVVGGGTGPSAGTNATTCTSSKFYMQTMMAATDGIPLNFGFTGKGNDSGESMQAQKDIVEAGAIGLKLHEDWGTTPETIDRALTVGDEYDVQASRTIHTYHTEGAGGGHAPDIIVVCEHPNVLPSSTNPTRPYATNTLDEHLDMLMVCHHLDKSIPEDIAFADSRIRAETVAAEDVLHDTGAISMMSSDAQAMGRIGEVVTRTWRTASKMKDVRGPLEGDTETCDNNRVKRYIAKYTINPAICHGMSHLIGQVATGCLADLVIWKPENFGAKPEMIIKGGVIAWAMMGEANASIPTVQPVYGRPMWAAQPSAAGLTSIIWSSNAAIENGTIKSYGLNKRAEAVRNCRAITKRDMKHNNSLPRMSVDPETYEVKADGVLCDAPPATQVALGVSQFVF</sequence>
<dbReference type="EMBL" id="JASBWT010000001">
    <property type="protein sequence ID" value="KAJ9109201.1"/>
    <property type="molecule type" value="Genomic_DNA"/>
</dbReference>
<name>A0ACC2WDR8_9TREE</name>
<accession>A0ACC2WDR8</accession>
<organism evidence="1 2">
    <name type="scientific">Naganishia friedmannii</name>
    <dbReference type="NCBI Taxonomy" id="89922"/>
    <lineage>
        <taxon>Eukaryota</taxon>
        <taxon>Fungi</taxon>
        <taxon>Dikarya</taxon>
        <taxon>Basidiomycota</taxon>
        <taxon>Agaricomycotina</taxon>
        <taxon>Tremellomycetes</taxon>
        <taxon>Filobasidiales</taxon>
        <taxon>Filobasidiaceae</taxon>
        <taxon>Naganishia</taxon>
    </lineage>
</organism>
<keyword evidence="2" id="KW-1185">Reference proteome</keyword>
<evidence type="ECO:0000313" key="1">
    <source>
        <dbReference type="EMBL" id="KAJ9109201.1"/>
    </source>
</evidence>
<evidence type="ECO:0000313" key="2">
    <source>
        <dbReference type="Proteomes" id="UP001227268"/>
    </source>
</evidence>
<protein>
    <submittedName>
        <fullName evidence="1">Urease</fullName>
    </submittedName>
</protein>
<dbReference type="Proteomes" id="UP001227268">
    <property type="component" value="Unassembled WGS sequence"/>
</dbReference>
<proteinExistence type="predicted"/>
<comment type="caution">
    <text evidence="1">The sequence shown here is derived from an EMBL/GenBank/DDBJ whole genome shotgun (WGS) entry which is preliminary data.</text>
</comment>
<gene>
    <name evidence="1" type="primary">URE1</name>
    <name evidence="1" type="ORF">QFC21_000530</name>
</gene>
<reference evidence="1" key="1">
    <citation type="submission" date="2023-04" db="EMBL/GenBank/DDBJ databases">
        <title>Draft Genome sequencing of Naganishia species isolated from polar environments using Oxford Nanopore Technology.</title>
        <authorList>
            <person name="Leo P."/>
            <person name="Venkateswaran K."/>
        </authorList>
    </citation>
    <scope>NUCLEOTIDE SEQUENCE</scope>
    <source>
        <strain evidence="1">MNA-CCFEE 5423</strain>
    </source>
</reference>